<evidence type="ECO:0000313" key="4">
    <source>
        <dbReference type="Proteomes" id="UP000238823"/>
    </source>
</evidence>
<dbReference type="EMBL" id="PVNL01000059">
    <property type="protein sequence ID" value="PRQ07060.1"/>
    <property type="molecule type" value="Genomic_DNA"/>
</dbReference>
<name>A0A2S9YPQ0_9BACT</name>
<accession>A0A2S9YPQ0</accession>
<dbReference type="OrthoDB" id="9798761at2"/>
<feature type="region of interest" description="Disordered" evidence="1">
    <location>
        <begin position="208"/>
        <end position="259"/>
    </location>
</feature>
<evidence type="ECO:0000256" key="1">
    <source>
        <dbReference type="SAM" id="MobiDB-lite"/>
    </source>
</evidence>
<proteinExistence type="predicted"/>
<gene>
    <name evidence="3" type="ORF">ENSA7_31990</name>
</gene>
<feature type="domain" description="GmrSD restriction endonucleases N-terminal" evidence="2">
    <location>
        <begin position="16"/>
        <end position="91"/>
    </location>
</feature>
<reference evidence="3 4" key="1">
    <citation type="submission" date="2018-03" db="EMBL/GenBank/DDBJ databases">
        <title>Draft Genome Sequences of the Obligatory Marine Myxobacteria Enhygromyxa salina SWB007.</title>
        <authorList>
            <person name="Poehlein A."/>
            <person name="Moghaddam J.A."/>
            <person name="Harms H."/>
            <person name="Alanjari M."/>
            <person name="Koenig G.M."/>
            <person name="Daniel R."/>
            <person name="Schaeberle T.F."/>
        </authorList>
    </citation>
    <scope>NUCLEOTIDE SEQUENCE [LARGE SCALE GENOMIC DNA]</scope>
    <source>
        <strain evidence="3 4">SWB007</strain>
    </source>
</reference>
<comment type="caution">
    <text evidence="3">The sequence shown here is derived from an EMBL/GenBank/DDBJ whole genome shotgun (WGS) entry which is preliminary data.</text>
</comment>
<dbReference type="RefSeq" id="WP_106090203.1">
    <property type="nucleotide sequence ID" value="NZ_PVNL01000059.1"/>
</dbReference>
<protein>
    <recommendedName>
        <fullName evidence="2">GmrSD restriction endonucleases N-terminal domain-containing protein</fullName>
    </recommendedName>
</protein>
<dbReference type="AlphaFoldDB" id="A0A2S9YPQ0"/>
<dbReference type="InterPro" id="IPR004919">
    <property type="entry name" value="GmrSD_N"/>
</dbReference>
<evidence type="ECO:0000313" key="3">
    <source>
        <dbReference type="EMBL" id="PRQ07060.1"/>
    </source>
</evidence>
<dbReference type="Proteomes" id="UP000238823">
    <property type="component" value="Unassembled WGS sequence"/>
</dbReference>
<dbReference type="Pfam" id="PF03235">
    <property type="entry name" value="GmrSD_N"/>
    <property type="match status" value="1"/>
</dbReference>
<dbReference type="PANTHER" id="PTHR37292:SF2">
    <property type="entry name" value="DUF262 DOMAIN-CONTAINING PROTEIN"/>
    <property type="match status" value="1"/>
</dbReference>
<evidence type="ECO:0000259" key="2">
    <source>
        <dbReference type="Pfam" id="PF03235"/>
    </source>
</evidence>
<organism evidence="3 4">
    <name type="scientific">Enhygromyxa salina</name>
    <dbReference type="NCBI Taxonomy" id="215803"/>
    <lineage>
        <taxon>Bacteria</taxon>
        <taxon>Pseudomonadati</taxon>
        <taxon>Myxococcota</taxon>
        <taxon>Polyangia</taxon>
        <taxon>Nannocystales</taxon>
        <taxon>Nannocystaceae</taxon>
        <taxon>Enhygromyxa</taxon>
    </lineage>
</organism>
<sequence length="259" mass="28740">MRLDRKLDLAVAEGQLRMPGFQRAFRWEAKDRWALLDSIYRGYPVGTLLLWKNPPSATEAGRPLGVMGVAKPQGDRYLVVDGQQRLTTLWRGSAVRPRHALSHVFDRVNSTGKSMRREEVFDALIGSQIAPDGNTGLALVNAQLADLEFGAIEPTTILKAFEAIRGDKVGKLDPRTLNVAAAEADLIRTASALRAAVTFLRATAHEVVDRGSTDSHGNWRARQRGQTEPRLTQRPLQRHDDAPTRRARARTRPSARPCP</sequence>
<dbReference type="PANTHER" id="PTHR37292">
    <property type="entry name" value="VNG6097C"/>
    <property type="match status" value="1"/>
</dbReference>